<dbReference type="Proteomes" id="UP001214854">
    <property type="component" value="Unassembled WGS sequence"/>
</dbReference>
<dbReference type="RefSeq" id="WP_272748068.1">
    <property type="nucleotide sequence ID" value="NZ_JAQQKX010000007.1"/>
</dbReference>
<dbReference type="NCBIfam" id="TIGR01845">
    <property type="entry name" value="outer_NodT"/>
    <property type="match status" value="1"/>
</dbReference>
<sequence length="463" mass="50174">MIGILLLATALTGCLSTPYETPQVNTPASFQHAATQGAYNVSDRWWETFNDPKLNVLIDNVLAKNNNLAASALRVRQANLRVRSARQDQFPSLSGSVSARKPLGDNSSSYVGDDGTVQSSSDATTYSASFGVSYELDLWGRLAATTDAAKWEAQATAEDLAAARLSLIGTTAEAYWRIAWTRQQLAYAQDSLAYARKVYETIQVQYKAGAVSGVEMAEAEQSVNSQLSQISQLEQQLVEYRATLTLLLNGEPWPEDQEAASLPDTTLPEVAPGLPADLLGRRPDLRAAEMRLRGTLRGVDATRASYYPSLSLTGSTGGSSTELSNVLSNPSSALGVGLSLPFLNFWQVDTNVKVAKADYEIAVVEFRQTLLQALSDVDTTLSNRTQLIRQGDSLQRTLANAEKAEQLYAVRYKAGSVALRVWLDAQEAVRSARLAVDNNRLTQLVNQATLYQALGGGPRQTAN</sequence>
<dbReference type="EMBL" id="JAQQKX010000007">
    <property type="protein sequence ID" value="MDC7683599.1"/>
    <property type="molecule type" value="Genomic_DNA"/>
</dbReference>
<keyword evidence="2" id="KW-1134">Transmembrane beta strand</keyword>
<keyword evidence="2" id="KW-0812">Transmembrane</keyword>
<evidence type="ECO:0000256" key="2">
    <source>
        <dbReference type="RuleBase" id="RU362097"/>
    </source>
</evidence>
<protein>
    <submittedName>
        <fullName evidence="5">Efflux transporter outer membrane subunit</fullName>
    </submittedName>
</protein>
<dbReference type="InterPro" id="IPR010131">
    <property type="entry name" value="MdtP/NodT-like"/>
</dbReference>
<dbReference type="PANTHER" id="PTHR30203:SF32">
    <property type="entry name" value="CATION EFFLUX SYSTEM PROTEIN CUSC"/>
    <property type="match status" value="1"/>
</dbReference>
<dbReference type="Gene3D" id="1.20.1600.10">
    <property type="entry name" value="Outer membrane efflux proteins (OEP)"/>
    <property type="match status" value="1"/>
</dbReference>
<keyword evidence="2" id="KW-0564">Palmitate</keyword>
<evidence type="ECO:0000256" key="1">
    <source>
        <dbReference type="ARBA" id="ARBA00007613"/>
    </source>
</evidence>
<evidence type="ECO:0000313" key="5">
    <source>
        <dbReference type="EMBL" id="MDC7683599.1"/>
    </source>
</evidence>
<name>A0ABT5HU75_9CAUL</name>
<keyword evidence="2" id="KW-0472">Membrane</keyword>
<evidence type="ECO:0000256" key="4">
    <source>
        <dbReference type="SAM" id="MobiDB-lite"/>
    </source>
</evidence>
<organism evidence="5 6">
    <name type="scientific">Asticcacaulis aquaticus</name>
    <dbReference type="NCBI Taxonomy" id="2984212"/>
    <lineage>
        <taxon>Bacteria</taxon>
        <taxon>Pseudomonadati</taxon>
        <taxon>Pseudomonadota</taxon>
        <taxon>Alphaproteobacteria</taxon>
        <taxon>Caulobacterales</taxon>
        <taxon>Caulobacteraceae</taxon>
        <taxon>Asticcacaulis</taxon>
    </lineage>
</organism>
<comment type="subcellular location">
    <subcellularLocation>
        <location evidence="2">Cell membrane</location>
        <topology evidence="2">Lipid-anchor</topology>
    </subcellularLocation>
</comment>
<keyword evidence="3" id="KW-0175">Coiled coil</keyword>
<evidence type="ECO:0000256" key="3">
    <source>
        <dbReference type="SAM" id="Coils"/>
    </source>
</evidence>
<accession>A0ABT5HU75</accession>
<comment type="caution">
    <text evidence="5">The sequence shown here is derived from an EMBL/GenBank/DDBJ whole genome shotgun (WGS) entry which is preliminary data.</text>
</comment>
<dbReference type="Gene3D" id="2.20.200.10">
    <property type="entry name" value="Outer membrane efflux proteins (OEP)"/>
    <property type="match status" value="1"/>
</dbReference>
<feature type="coiled-coil region" evidence="3">
    <location>
        <begin position="216"/>
        <end position="243"/>
    </location>
</feature>
<feature type="compositionally biased region" description="Polar residues" evidence="4">
    <location>
        <begin position="105"/>
        <end position="121"/>
    </location>
</feature>
<feature type="region of interest" description="Disordered" evidence="4">
    <location>
        <begin position="91"/>
        <end position="121"/>
    </location>
</feature>
<dbReference type="PANTHER" id="PTHR30203">
    <property type="entry name" value="OUTER MEMBRANE CATION EFFLUX PROTEIN"/>
    <property type="match status" value="1"/>
</dbReference>
<gene>
    <name evidence="5" type="ORF">PQU92_09945</name>
</gene>
<keyword evidence="2" id="KW-0449">Lipoprotein</keyword>
<dbReference type="SUPFAM" id="SSF56954">
    <property type="entry name" value="Outer membrane efflux proteins (OEP)"/>
    <property type="match status" value="1"/>
</dbReference>
<dbReference type="InterPro" id="IPR003423">
    <property type="entry name" value="OMP_efflux"/>
</dbReference>
<keyword evidence="6" id="KW-1185">Reference proteome</keyword>
<evidence type="ECO:0000313" key="6">
    <source>
        <dbReference type="Proteomes" id="UP001214854"/>
    </source>
</evidence>
<reference evidence="5 6" key="1">
    <citation type="submission" date="2023-01" db="EMBL/GenBank/DDBJ databases">
        <title>Novel species of the genus Asticcacaulis isolated from rivers.</title>
        <authorList>
            <person name="Lu H."/>
        </authorList>
    </citation>
    <scope>NUCLEOTIDE SEQUENCE [LARGE SCALE GENOMIC DNA]</scope>
    <source>
        <strain evidence="5 6">BYS171W</strain>
    </source>
</reference>
<comment type="similarity">
    <text evidence="1 2">Belongs to the outer membrane factor (OMF) (TC 1.B.17) family.</text>
</comment>
<dbReference type="Pfam" id="PF02321">
    <property type="entry name" value="OEP"/>
    <property type="match status" value="2"/>
</dbReference>
<proteinExistence type="inferred from homology"/>